<feature type="domain" description="DUF3475" evidence="4">
    <location>
        <begin position="139"/>
        <end position="195"/>
    </location>
</feature>
<keyword evidence="1" id="KW-0175">Coiled coil</keyword>
<feature type="compositionally biased region" description="Polar residues" evidence="2">
    <location>
        <begin position="22"/>
        <end position="39"/>
    </location>
</feature>
<comment type="caution">
    <text evidence="5">The sequence shown here is derived from an EMBL/GenBank/DDBJ whole genome shotgun (WGS) entry which is preliminary data.</text>
</comment>
<name>A0A5N5MTF4_9ROSI</name>
<organism evidence="5 6">
    <name type="scientific">Salix brachista</name>
    <dbReference type="NCBI Taxonomy" id="2182728"/>
    <lineage>
        <taxon>Eukaryota</taxon>
        <taxon>Viridiplantae</taxon>
        <taxon>Streptophyta</taxon>
        <taxon>Embryophyta</taxon>
        <taxon>Tracheophyta</taxon>
        <taxon>Spermatophyta</taxon>
        <taxon>Magnoliopsida</taxon>
        <taxon>eudicotyledons</taxon>
        <taxon>Gunneridae</taxon>
        <taxon>Pentapetalae</taxon>
        <taxon>rosids</taxon>
        <taxon>fabids</taxon>
        <taxon>Malpighiales</taxon>
        <taxon>Salicaceae</taxon>
        <taxon>Saliceae</taxon>
        <taxon>Salix</taxon>
    </lineage>
</organism>
<feature type="compositionally biased region" description="Basic and acidic residues" evidence="2">
    <location>
        <begin position="40"/>
        <end position="55"/>
    </location>
</feature>
<evidence type="ECO:0000259" key="4">
    <source>
        <dbReference type="Pfam" id="PF11961"/>
    </source>
</evidence>
<gene>
    <name evidence="5" type="ORF">DKX38_008595</name>
</gene>
<dbReference type="Proteomes" id="UP000326939">
    <property type="component" value="Chromosome 5"/>
</dbReference>
<feature type="compositionally biased region" description="Polar residues" evidence="2">
    <location>
        <begin position="57"/>
        <end position="72"/>
    </location>
</feature>
<dbReference type="InterPro" id="IPR021864">
    <property type="entry name" value="DUF3475"/>
</dbReference>
<dbReference type="Pfam" id="PF11961">
    <property type="entry name" value="DUF3475"/>
    <property type="match status" value="1"/>
</dbReference>
<dbReference type="InterPro" id="IPR045021">
    <property type="entry name" value="PSI1/2/3"/>
</dbReference>
<evidence type="ECO:0008006" key="7">
    <source>
        <dbReference type="Google" id="ProtNLM"/>
    </source>
</evidence>
<protein>
    <recommendedName>
        <fullName evidence="7">DUF668 domain-containing protein</fullName>
    </recommendedName>
</protein>
<dbReference type="GO" id="GO:0045927">
    <property type="term" value="P:positive regulation of growth"/>
    <property type="evidence" value="ECO:0007669"/>
    <property type="project" value="InterPro"/>
</dbReference>
<feature type="region of interest" description="Disordered" evidence="2">
    <location>
        <begin position="1"/>
        <end position="87"/>
    </location>
</feature>
<keyword evidence="6" id="KW-1185">Reference proteome</keyword>
<sequence>MGAVCSSRAKGKIVKGGEEKNNNSGINTSGKLGSLQSTGMKRENPYRNKNEDDLGRTTPQRRNSGEFLSSFSRELKPSTPARTEADKISQKKSFLGKAGTVGLEKAVEVLDTLGSSMSNLNPTGGFATGMGSRGNRISILAFEVANTIAKGANLFHSLSEENIESLKKEVLHSEGVHKLVSTDMEELLVIAASDKREEFDVFSREVIRFGDRCKDPQWHNLGRFFSKLDSEYSIEKQNRTEAEVTMQELTTLVQNTSYAMLDPCERCSFGFNSFTALNCDAEQFAVELYHELNALDRFEQDYRRKVEEVQSLNLSVKGESITTLHSELKQQRKLVRSLKKKSLWSKNVEEIMEKLVDIVTYLQQAILEAFGNNGVISVDKEPDDSRQRLGTSGLALHYANLINQIDNITSRPAFLPPNTRDSLYRGIPDSVKASLRSRLQMVDTKEELTKALVKAEMEKMLRWLAPIATNTTRAHQGFGWVGEWANTGDELGKNSNQIRLQTLYHADKQKTDLYILELVTWLHRLINLVRQRDHGFKSMHVRSPARKGPVFHTKTQRLQSLDHGDQLSQEDRDLLANVYQRRLVLGRSKSQEFSGNKKIGQVCPLSRSTGNSPVAATKKLEHKKTDISDAMEGLDNRI</sequence>
<feature type="coiled-coil region" evidence="1">
    <location>
        <begin position="295"/>
        <end position="341"/>
    </location>
</feature>
<accession>A0A5N5MTF4</accession>
<reference evidence="6" key="1">
    <citation type="journal article" date="2019" name="Gigascience">
        <title>De novo genome assembly of the endangered Acer yangbiense, a plant species with extremely small populations endemic to Yunnan Province, China.</title>
        <authorList>
            <person name="Yang J."/>
            <person name="Wariss H.M."/>
            <person name="Tao L."/>
            <person name="Zhang R."/>
            <person name="Yun Q."/>
            <person name="Hollingsworth P."/>
            <person name="Dao Z."/>
            <person name="Luo G."/>
            <person name="Guo H."/>
            <person name="Ma Y."/>
            <person name="Sun W."/>
        </authorList>
    </citation>
    <scope>NUCLEOTIDE SEQUENCE [LARGE SCALE GENOMIC DNA]</scope>
    <source>
        <strain evidence="6">cv. br00</strain>
    </source>
</reference>
<dbReference type="PANTHER" id="PTHR31730:SF18">
    <property type="entry name" value="PROTEIN PSK SIMULATOR 2"/>
    <property type="match status" value="1"/>
</dbReference>
<evidence type="ECO:0000259" key="3">
    <source>
        <dbReference type="Pfam" id="PF05003"/>
    </source>
</evidence>
<evidence type="ECO:0000313" key="5">
    <source>
        <dbReference type="EMBL" id="KAB5557686.1"/>
    </source>
</evidence>
<feature type="domain" description="DUF668" evidence="3">
    <location>
        <begin position="388"/>
        <end position="473"/>
    </location>
</feature>
<evidence type="ECO:0000313" key="6">
    <source>
        <dbReference type="Proteomes" id="UP000326939"/>
    </source>
</evidence>
<evidence type="ECO:0000256" key="1">
    <source>
        <dbReference type="SAM" id="Coils"/>
    </source>
</evidence>
<evidence type="ECO:0000256" key="2">
    <source>
        <dbReference type="SAM" id="MobiDB-lite"/>
    </source>
</evidence>
<dbReference type="AlphaFoldDB" id="A0A5N5MTF4"/>
<dbReference type="InterPro" id="IPR007700">
    <property type="entry name" value="DUF668"/>
</dbReference>
<proteinExistence type="predicted"/>
<dbReference type="EMBL" id="VDCV01000005">
    <property type="protein sequence ID" value="KAB5557686.1"/>
    <property type="molecule type" value="Genomic_DNA"/>
</dbReference>
<dbReference type="PANTHER" id="PTHR31730">
    <property type="entry name" value="OS01G0873900 PROTEIN"/>
    <property type="match status" value="1"/>
</dbReference>
<dbReference type="Pfam" id="PF05003">
    <property type="entry name" value="DUF668"/>
    <property type="match status" value="1"/>
</dbReference>